<keyword evidence="2" id="KW-1185">Reference proteome</keyword>
<protein>
    <submittedName>
        <fullName evidence="1">Uncharacterized protein</fullName>
    </submittedName>
</protein>
<dbReference type="Proteomes" id="UP000014680">
    <property type="component" value="Unassembled WGS sequence"/>
</dbReference>
<dbReference type="RefSeq" id="XP_004185098.1">
    <property type="nucleotide sequence ID" value="XM_004185050.1"/>
</dbReference>
<evidence type="ECO:0000313" key="2">
    <source>
        <dbReference type="Proteomes" id="UP000014680"/>
    </source>
</evidence>
<evidence type="ECO:0000313" key="1">
    <source>
        <dbReference type="EMBL" id="ELP85752.1"/>
    </source>
</evidence>
<reference evidence="1 2" key="1">
    <citation type="submission" date="2012-10" db="EMBL/GenBank/DDBJ databases">
        <authorList>
            <person name="Zafar N."/>
            <person name="Inman J."/>
            <person name="Hall N."/>
            <person name="Lorenzi H."/>
            <person name="Caler E."/>
        </authorList>
    </citation>
    <scope>NUCLEOTIDE SEQUENCE [LARGE SCALE GENOMIC DNA]</scope>
    <source>
        <strain evidence="1 2">IP1</strain>
    </source>
</reference>
<dbReference type="AlphaFoldDB" id="A0A0A1TWY6"/>
<proteinExistence type="predicted"/>
<dbReference type="EMBL" id="KB207030">
    <property type="protein sequence ID" value="ELP85752.1"/>
    <property type="molecule type" value="Genomic_DNA"/>
</dbReference>
<dbReference type="VEuPathDB" id="AmoebaDB:EIN_281130"/>
<name>A0A0A1TWY6_ENTIV</name>
<organism evidence="1 2">
    <name type="scientific">Entamoeba invadens IP1</name>
    <dbReference type="NCBI Taxonomy" id="370355"/>
    <lineage>
        <taxon>Eukaryota</taxon>
        <taxon>Amoebozoa</taxon>
        <taxon>Evosea</taxon>
        <taxon>Archamoebae</taxon>
        <taxon>Mastigamoebida</taxon>
        <taxon>Entamoebidae</taxon>
        <taxon>Entamoeba</taxon>
    </lineage>
</organism>
<dbReference type="GeneID" id="14884772"/>
<gene>
    <name evidence="1" type="ORF">EIN_281130</name>
</gene>
<sequence length="216" mass="24453">MGETPSVGRPVSTKPIKSMTLQERIATQQMKIIFQGLAGLQALKTIPNKQALRETTTESVYTTDIIVNGIKEDIVVAGSKVDLPPHQDYYPSNQGRKSDYNIYVILIDCTTNKFQEGDIFHLVQYYYSFIPATEDPDDTHFGEWERYHFLVQNLVALVFYNTDKKNNRYFPEIVNNFNESCLTFAIGDIDKESICDVIQKTIAAKRSGFAGRSFGG</sequence>
<dbReference type="KEGG" id="eiv:EIN_281130"/>
<accession>A0A0A1TWY6</accession>